<evidence type="ECO:0000256" key="2">
    <source>
        <dbReference type="SAM" id="SignalP"/>
    </source>
</evidence>
<feature type="chain" id="PRO_5030082968" evidence="2">
    <location>
        <begin position="28"/>
        <end position="81"/>
    </location>
</feature>
<evidence type="ECO:0000313" key="3">
    <source>
        <dbReference type="EMBL" id="RUT04700.1"/>
    </source>
</evidence>
<name>A0A3S1CCY1_9CYAN</name>
<organism evidence="3 4">
    <name type="scientific">Dulcicalothrix desertica PCC 7102</name>
    <dbReference type="NCBI Taxonomy" id="232991"/>
    <lineage>
        <taxon>Bacteria</taxon>
        <taxon>Bacillati</taxon>
        <taxon>Cyanobacteriota</taxon>
        <taxon>Cyanophyceae</taxon>
        <taxon>Nostocales</taxon>
        <taxon>Calotrichaceae</taxon>
        <taxon>Dulcicalothrix</taxon>
    </lineage>
</organism>
<evidence type="ECO:0000313" key="4">
    <source>
        <dbReference type="Proteomes" id="UP000271624"/>
    </source>
</evidence>
<evidence type="ECO:0000256" key="1">
    <source>
        <dbReference type="SAM" id="MobiDB-lite"/>
    </source>
</evidence>
<keyword evidence="4" id="KW-1185">Reference proteome</keyword>
<dbReference type="Proteomes" id="UP000271624">
    <property type="component" value="Unassembled WGS sequence"/>
</dbReference>
<proteinExistence type="predicted"/>
<reference evidence="3" key="1">
    <citation type="submission" date="2018-12" db="EMBL/GenBank/DDBJ databases">
        <authorList>
            <person name="Will S."/>
            <person name="Neumann-Schaal M."/>
            <person name="Henke P."/>
        </authorList>
    </citation>
    <scope>NUCLEOTIDE SEQUENCE</scope>
    <source>
        <strain evidence="3">PCC 7102</strain>
    </source>
</reference>
<keyword evidence="2" id="KW-0732">Signal</keyword>
<protein>
    <submittedName>
        <fullName evidence="3">Uncharacterized protein</fullName>
    </submittedName>
</protein>
<dbReference type="AlphaFoldDB" id="A0A3S1CCY1"/>
<reference evidence="3" key="2">
    <citation type="journal article" date="2019" name="Genome Biol. Evol.">
        <title>Day and night: Metabolic profiles and evolutionary relationships of six axenic non-marine cyanobacteria.</title>
        <authorList>
            <person name="Will S.E."/>
            <person name="Henke P."/>
            <person name="Boedeker C."/>
            <person name="Huang S."/>
            <person name="Brinkmann H."/>
            <person name="Rohde M."/>
            <person name="Jarek M."/>
            <person name="Friedl T."/>
            <person name="Seufert S."/>
            <person name="Schumacher M."/>
            <person name="Overmann J."/>
            <person name="Neumann-Schaal M."/>
            <person name="Petersen J."/>
        </authorList>
    </citation>
    <scope>NUCLEOTIDE SEQUENCE [LARGE SCALE GENOMIC DNA]</scope>
    <source>
        <strain evidence="3">PCC 7102</strain>
    </source>
</reference>
<gene>
    <name evidence="3" type="ORF">DSM106972_042690</name>
</gene>
<feature type="signal peptide" evidence="2">
    <location>
        <begin position="1"/>
        <end position="27"/>
    </location>
</feature>
<feature type="region of interest" description="Disordered" evidence="1">
    <location>
        <begin position="62"/>
        <end position="81"/>
    </location>
</feature>
<dbReference type="OrthoDB" id="488827at2"/>
<sequence length="81" mass="8683">MVTSLKLASALLFFVGAHVLVPRIADAAAMLNQPVAAANRSSNIELNNQNLNQVQVLQNSYSEYEPPNYGGPDSEHASGTR</sequence>
<accession>A0A3S1CCY1</accession>
<dbReference type="RefSeq" id="WP_127082675.1">
    <property type="nucleotide sequence ID" value="NZ_RSCL01000010.1"/>
</dbReference>
<comment type="caution">
    <text evidence="3">The sequence shown here is derived from an EMBL/GenBank/DDBJ whole genome shotgun (WGS) entry which is preliminary data.</text>
</comment>
<dbReference type="EMBL" id="RSCL01000010">
    <property type="protein sequence ID" value="RUT04700.1"/>
    <property type="molecule type" value="Genomic_DNA"/>
</dbReference>